<proteinExistence type="predicted"/>
<dbReference type="GO" id="GO:0015629">
    <property type="term" value="C:actin cytoskeleton"/>
    <property type="evidence" value="ECO:0007669"/>
    <property type="project" value="TreeGrafter"/>
</dbReference>
<dbReference type="GO" id="GO:0007015">
    <property type="term" value="P:actin filament organization"/>
    <property type="evidence" value="ECO:0007669"/>
    <property type="project" value="TreeGrafter"/>
</dbReference>
<evidence type="ECO:0000313" key="3">
    <source>
        <dbReference type="EMBL" id="KAK1756156.1"/>
    </source>
</evidence>
<dbReference type="Pfam" id="PF00307">
    <property type="entry name" value="CH"/>
    <property type="match status" value="1"/>
</dbReference>
<feature type="compositionally biased region" description="Basic and acidic residues" evidence="1">
    <location>
        <begin position="636"/>
        <end position="660"/>
    </location>
</feature>
<feature type="compositionally biased region" description="Basic and acidic residues" evidence="1">
    <location>
        <begin position="266"/>
        <end position="374"/>
    </location>
</feature>
<feature type="region of interest" description="Disordered" evidence="1">
    <location>
        <begin position="257"/>
        <end position="718"/>
    </location>
</feature>
<feature type="compositionally biased region" description="Polar residues" evidence="1">
    <location>
        <begin position="187"/>
        <end position="198"/>
    </location>
</feature>
<dbReference type="EMBL" id="MU839832">
    <property type="protein sequence ID" value="KAK1756156.1"/>
    <property type="molecule type" value="Genomic_DNA"/>
</dbReference>
<feature type="compositionally biased region" description="Gly residues" evidence="1">
    <location>
        <begin position="667"/>
        <end position="677"/>
    </location>
</feature>
<sequence>MASVSSLDKDLRKLRLDKYTPAAANEARAWIEGILGTRLPSGDLLESLKDGVALCKLVNLAIGPPGVKFKQSAMPFVQMENISHFLRACQAPPLNLQQHDMFLTVDLYEQKDPAQVLQCLGAFSRAANNVNPSAFPTAIGPRSGRGVMSPQQTGPTTPTGLRGRGTSNASNASSVYGRGPTLAPSKTGDSGSGRWSPTKSPPPQNGSTSPVSVSSWSRKEHEGATAPAWNIAQYGYMGGASQGNLGIAFGGRRQITSAGPYVPNMAEKERRRKEQEAEAERQRLEMELEEQRRKAELEAEEERARIAEERKWEEETRRLREEEHRKAEEEKRRWEEEERQWKITEEKRRREEEEAEARLREERQRSKGKTDARLRGQFLSQYQAEQESSDGGGYSSRIKELEQELELARQREAEYERERQQRSGRGGKGGSEEESKSRARSRSRPARPVSRQDSWSVRDDKPYLRNQWSQQQEEEAAAEAAAAAALAAAPLRSSRPLPDPNAAAAPPVNVKTHRTGGDGPPVIPVRKHHTGSRPLPDPSAYASTPPQQAQYQQTAPQQPKPQPPSPLAPRNQPPQTSPNMSRTDRYLASNPAPQQPAPPPTYSREISSVDERDAEDRRRVAAQKQTKAGGWASKSLLEREMEMERQRQREWEEAQKETAKAARSGEGVEGIGGGIGGRWDVSQWAGYTGGDSQNKGGQGIGAGRRQIVGPRPLPGQPR</sequence>
<dbReference type="PRINTS" id="PR00888">
    <property type="entry name" value="SM22CALPONIN"/>
</dbReference>
<evidence type="ECO:0000259" key="2">
    <source>
        <dbReference type="PROSITE" id="PS50021"/>
    </source>
</evidence>
<dbReference type="InterPro" id="IPR003096">
    <property type="entry name" value="SM22_calponin"/>
</dbReference>
<dbReference type="InterPro" id="IPR036872">
    <property type="entry name" value="CH_dom_sf"/>
</dbReference>
<dbReference type="Proteomes" id="UP001239445">
    <property type="component" value="Unassembled WGS sequence"/>
</dbReference>
<name>A0AAJ0BHW8_9PEZI</name>
<dbReference type="SMART" id="SM00033">
    <property type="entry name" value="CH"/>
    <property type="match status" value="1"/>
</dbReference>
<feature type="domain" description="Calponin-homology (CH)" evidence="2">
    <location>
        <begin position="21"/>
        <end position="127"/>
    </location>
</feature>
<feature type="compositionally biased region" description="Low complexity" evidence="1">
    <location>
        <begin position="207"/>
        <end position="216"/>
    </location>
</feature>
<feature type="compositionally biased region" description="Low complexity" evidence="1">
    <location>
        <begin position="538"/>
        <end position="557"/>
    </location>
</feature>
<reference evidence="3" key="1">
    <citation type="submission" date="2023-06" db="EMBL/GenBank/DDBJ databases">
        <title>Genome-scale phylogeny and comparative genomics of the fungal order Sordariales.</title>
        <authorList>
            <consortium name="Lawrence Berkeley National Laboratory"/>
            <person name="Hensen N."/>
            <person name="Bonometti L."/>
            <person name="Westerberg I."/>
            <person name="Brannstrom I.O."/>
            <person name="Guillou S."/>
            <person name="Cros-Aarteil S."/>
            <person name="Calhoun S."/>
            <person name="Haridas S."/>
            <person name="Kuo A."/>
            <person name="Mondo S."/>
            <person name="Pangilinan J."/>
            <person name="Riley R."/>
            <person name="Labutti K."/>
            <person name="Andreopoulos B."/>
            <person name="Lipzen A."/>
            <person name="Chen C."/>
            <person name="Yanf M."/>
            <person name="Daum C."/>
            <person name="Ng V."/>
            <person name="Clum A."/>
            <person name="Steindorff A."/>
            <person name="Ohm R."/>
            <person name="Martin F."/>
            <person name="Silar P."/>
            <person name="Natvig D."/>
            <person name="Lalanne C."/>
            <person name="Gautier V."/>
            <person name="Ament-Velasquez S.L."/>
            <person name="Kruys A."/>
            <person name="Hutchinson M.I."/>
            <person name="Powell A.J."/>
            <person name="Barry K."/>
            <person name="Miller A.N."/>
            <person name="Grigoriev I.V."/>
            <person name="Debuchy R."/>
            <person name="Gladieux P."/>
            <person name="Thoren M.H."/>
            <person name="Johannesson H."/>
        </authorList>
    </citation>
    <scope>NUCLEOTIDE SEQUENCE</scope>
    <source>
        <strain evidence="3">PSN4</strain>
    </source>
</reference>
<evidence type="ECO:0000256" key="1">
    <source>
        <dbReference type="SAM" id="MobiDB-lite"/>
    </source>
</evidence>
<feature type="region of interest" description="Disordered" evidence="1">
    <location>
        <begin position="134"/>
        <end position="219"/>
    </location>
</feature>
<accession>A0AAJ0BHW8</accession>
<dbReference type="InterPro" id="IPR001715">
    <property type="entry name" value="CH_dom"/>
</dbReference>
<feature type="compositionally biased region" description="Pro residues" evidence="1">
    <location>
        <begin position="558"/>
        <end position="576"/>
    </location>
</feature>
<dbReference type="AlphaFoldDB" id="A0AAJ0BHW8"/>
<evidence type="ECO:0000313" key="4">
    <source>
        <dbReference type="Proteomes" id="UP001239445"/>
    </source>
</evidence>
<dbReference type="CDD" id="cd21210">
    <property type="entry name" value="CH_SCP1-like"/>
    <property type="match status" value="1"/>
</dbReference>
<keyword evidence="4" id="KW-1185">Reference proteome</keyword>
<dbReference type="GO" id="GO:0051015">
    <property type="term" value="F:actin filament binding"/>
    <property type="evidence" value="ECO:0007669"/>
    <property type="project" value="TreeGrafter"/>
</dbReference>
<feature type="compositionally biased region" description="Low complexity" evidence="1">
    <location>
        <begin position="153"/>
        <end position="166"/>
    </location>
</feature>
<dbReference type="InterPro" id="IPR050606">
    <property type="entry name" value="Calponin-like"/>
</dbReference>
<organism evidence="3 4">
    <name type="scientific">Echria macrotheca</name>
    <dbReference type="NCBI Taxonomy" id="438768"/>
    <lineage>
        <taxon>Eukaryota</taxon>
        <taxon>Fungi</taxon>
        <taxon>Dikarya</taxon>
        <taxon>Ascomycota</taxon>
        <taxon>Pezizomycotina</taxon>
        <taxon>Sordariomycetes</taxon>
        <taxon>Sordariomycetidae</taxon>
        <taxon>Sordariales</taxon>
        <taxon>Schizotheciaceae</taxon>
        <taxon>Echria</taxon>
    </lineage>
</organism>
<feature type="compositionally biased region" description="Basic and acidic residues" evidence="1">
    <location>
        <begin position="397"/>
        <end position="421"/>
    </location>
</feature>
<protein>
    <submittedName>
        <fullName evidence="3">Transgelin</fullName>
    </submittedName>
</protein>
<gene>
    <name evidence="3" type="ORF">QBC47DRAFT_181291</name>
</gene>
<dbReference type="Gene3D" id="1.10.418.10">
    <property type="entry name" value="Calponin-like domain"/>
    <property type="match status" value="1"/>
</dbReference>
<feature type="compositionally biased region" description="Basic and acidic residues" evidence="1">
    <location>
        <begin position="607"/>
        <end position="619"/>
    </location>
</feature>
<comment type="caution">
    <text evidence="3">The sequence shown here is derived from an EMBL/GenBank/DDBJ whole genome shotgun (WGS) entry which is preliminary data.</text>
</comment>
<feature type="compositionally biased region" description="Low complexity" evidence="1">
    <location>
        <begin position="478"/>
        <end position="489"/>
    </location>
</feature>
<dbReference type="SUPFAM" id="SSF47576">
    <property type="entry name" value="Calponin-homology domain, CH-domain"/>
    <property type="match status" value="1"/>
</dbReference>
<dbReference type="PROSITE" id="PS50021">
    <property type="entry name" value="CH"/>
    <property type="match status" value="1"/>
</dbReference>
<dbReference type="PANTHER" id="PTHR47385">
    <property type="entry name" value="CALPONIN"/>
    <property type="match status" value="1"/>
</dbReference>
<dbReference type="PANTHER" id="PTHR47385:SF14">
    <property type="entry name" value="TRANSGELIN"/>
    <property type="match status" value="1"/>
</dbReference>